<dbReference type="RefSeq" id="WP_035332663.1">
    <property type="nucleotide sequence ID" value="NZ_APVL01000024.1"/>
</dbReference>
<dbReference type="OrthoDB" id="2086462at2"/>
<feature type="domain" description="DUF2726" evidence="1">
    <location>
        <begin position="174"/>
        <end position="243"/>
    </location>
</feature>
<evidence type="ECO:0000259" key="1">
    <source>
        <dbReference type="Pfam" id="PF10881"/>
    </source>
</evidence>
<sequence length="260" mass="31136">MKFEGKILFYVKDTYNCVHIYKKKSKGPAEIEKYQEYVDRLKEELTDKLVKAFIVKHEEGRNIYIRCTDTWRTDLNETISPNHQKYINFLSENREDIRFVGPYKAMRRKGLHLCSRGHEWVIEPIKVKRGETCSHCRKKIKESNGAKFITNLLASQKIEFIKEVSMKRFGCDRDFRLDFVICQNNFPLFAIEFNGIQHYKYMRSEYFGGFKGSRERMKRDRIKREFCWSLGLPVVDIPYTESEEQILNTVIYFLKLFELV</sequence>
<proteinExistence type="predicted"/>
<dbReference type="Proteomes" id="UP000019270">
    <property type="component" value="Unassembled WGS sequence"/>
</dbReference>
<dbReference type="EMBL" id="APVL01000024">
    <property type="protein sequence ID" value="EWG08992.1"/>
    <property type="molecule type" value="Genomic_DNA"/>
</dbReference>
<dbReference type="AlphaFoldDB" id="W7L1K3"/>
<gene>
    <name evidence="2" type="ORF">PBF_21488</name>
</gene>
<dbReference type="PATRIC" id="fig|1307436.3.peg.4584"/>
<name>W7L1K3_CYTFI</name>
<organism evidence="2 3">
    <name type="scientific">Cytobacillus firmus DS1</name>
    <dbReference type="NCBI Taxonomy" id="1307436"/>
    <lineage>
        <taxon>Bacteria</taxon>
        <taxon>Bacillati</taxon>
        <taxon>Bacillota</taxon>
        <taxon>Bacilli</taxon>
        <taxon>Bacillales</taxon>
        <taxon>Bacillaceae</taxon>
        <taxon>Cytobacillus</taxon>
    </lineage>
</organism>
<reference evidence="3" key="1">
    <citation type="submission" date="2013-03" db="EMBL/GenBank/DDBJ databases">
        <title>Draft genome sequence of Bacillus firmus DS1.</title>
        <authorList>
            <person name="Peng D."/>
            <person name="Zhu L."/>
            <person name="Sun M."/>
        </authorList>
    </citation>
    <scope>NUCLEOTIDE SEQUENCE [LARGE SCALE GENOMIC DNA]</scope>
    <source>
        <strain evidence="3">DS1</strain>
    </source>
</reference>
<dbReference type="Pfam" id="PF10881">
    <property type="entry name" value="DUF2726"/>
    <property type="match status" value="1"/>
</dbReference>
<dbReference type="InterPro" id="IPR024402">
    <property type="entry name" value="DUF2726"/>
</dbReference>
<evidence type="ECO:0000313" key="3">
    <source>
        <dbReference type="Proteomes" id="UP000019270"/>
    </source>
</evidence>
<comment type="caution">
    <text evidence="2">The sequence shown here is derived from an EMBL/GenBank/DDBJ whole genome shotgun (WGS) entry which is preliminary data.</text>
</comment>
<reference evidence="2 3" key="2">
    <citation type="journal article" date="2016" name="Sci. Rep.">
        <title>A novel serine protease, Sep1, from Bacillus firmus DS-1 has nematicidal activity and degrades multiple intestinal-associated nematode proteins.</title>
        <authorList>
            <person name="Geng C."/>
            <person name="Nie X."/>
            <person name="Tang Z."/>
            <person name="Zhang Y."/>
            <person name="Lin J."/>
            <person name="Sun M."/>
            <person name="Peng D."/>
        </authorList>
    </citation>
    <scope>NUCLEOTIDE SEQUENCE [LARGE SCALE GENOMIC DNA]</scope>
    <source>
        <strain evidence="2 3">DS1</strain>
    </source>
</reference>
<evidence type="ECO:0000313" key="2">
    <source>
        <dbReference type="EMBL" id="EWG08992.1"/>
    </source>
</evidence>
<dbReference type="Gene3D" id="3.40.960.10">
    <property type="entry name" value="VSR Endonuclease"/>
    <property type="match status" value="1"/>
</dbReference>
<protein>
    <recommendedName>
        <fullName evidence="1">DUF2726 domain-containing protein</fullName>
    </recommendedName>
</protein>
<accession>W7L1K3</accession>